<dbReference type="GO" id="GO:0005985">
    <property type="term" value="P:sucrose metabolic process"/>
    <property type="evidence" value="ECO:0007669"/>
    <property type="project" value="InterPro"/>
</dbReference>
<organism evidence="11">
    <name type="scientific">Glycine soja</name>
    <name type="common">Wild soybean</name>
    <dbReference type="NCBI Taxonomy" id="3848"/>
    <lineage>
        <taxon>Eukaryota</taxon>
        <taxon>Viridiplantae</taxon>
        <taxon>Streptophyta</taxon>
        <taxon>Embryophyta</taxon>
        <taxon>Tracheophyta</taxon>
        <taxon>Spermatophyta</taxon>
        <taxon>Magnoliopsida</taxon>
        <taxon>eudicotyledons</taxon>
        <taxon>Gunneridae</taxon>
        <taxon>Pentapetalae</taxon>
        <taxon>rosids</taxon>
        <taxon>fabids</taxon>
        <taxon>Fabales</taxon>
        <taxon>Fabaceae</taxon>
        <taxon>Papilionoideae</taxon>
        <taxon>50 kb inversion clade</taxon>
        <taxon>NPAAA clade</taxon>
        <taxon>indigoferoid/millettioid clade</taxon>
        <taxon>Phaseoleae</taxon>
        <taxon>Glycine</taxon>
        <taxon>Glycine subgen. Soja</taxon>
    </lineage>
</organism>
<dbReference type="Gene3D" id="3.10.450.330">
    <property type="match status" value="1"/>
</dbReference>
<dbReference type="InterPro" id="IPR012820">
    <property type="entry name" value="Sucrose_synthase_pln/cyn"/>
</dbReference>
<gene>
    <name evidence="11" type="ORF">glysoja_031248</name>
</gene>
<dbReference type="GO" id="GO:0005524">
    <property type="term" value="F:ATP binding"/>
    <property type="evidence" value="ECO:0007669"/>
    <property type="project" value="InterPro"/>
</dbReference>
<evidence type="ECO:0000256" key="2">
    <source>
        <dbReference type="ARBA" id="ARBA00005894"/>
    </source>
</evidence>
<evidence type="ECO:0000259" key="10">
    <source>
        <dbReference type="PROSITE" id="PS50011"/>
    </source>
</evidence>
<comment type="catalytic activity">
    <reaction evidence="7">
        <text>an NDP-alpha-D-glucose + D-fructose = a ribonucleoside 5'-diphosphate + sucrose + H(+)</text>
        <dbReference type="Rhea" id="RHEA:16241"/>
        <dbReference type="ChEBI" id="CHEBI:15378"/>
        <dbReference type="ChEBI" id="CHEBI:17992"/>
        <dbReference type="ChEBI" id="CHEBI:37721"/>
        <dbReference type="ChEBI" id="CHEBI:57930"/>
        <dbReference type="ChEBI" id="CHEBI:76533"/>
        <dbReference type="EC" id="2.4.1.13"/>
    </reaction>
</comment>
<name>A0A0B2SXN7_GLYSO</name>
<dbReference type="InterPro" id="IPR056736">
    <property type="entry name" value="SUS_EPBD"/>
</dbReference>
<dbReference type="Pfam" id="PF00862">
    <property type="entry name" value="GT-B_Sucrose_synth"/>
    <property type="match status" value="2"/>
</dbReference>
<dbReference type="Gene3D" id="1.20.120.1230">
    <property type="match status" value="1"/>
</dbReference>
<evidence type="ECO:0000256" key="9">
    <source>
        <dbReference type="PROSITE-ProRule" id="PRU00708"/>
    </source>
</evidence>
<evidence type="ECO:0000313" key="11">
    <source>
        <dbReference type="EMBL" id="KHN49037.1"/>
    </source>
</evidence>
<dbReference type="Pfam" id="PF01535">
    <property type="entry name" value="PPR"/>
    <property type="match status" value="2"/>
</dbReference>
<dbReference type="SMART" id="SM00220">
    <property type="entry name" value="S_TKc"/>
    <property type="match status" value="1"/>
</dbReference>
<proteinExistence type="inferred from homology"/>
<dbReference type="InterPro" id="IPR000368">
    <property type="entry name" value="Sucrose_synth_GT-B1"/>
</dbReference>
<keyword evidence="4 11" id="KW-0328">Glycosyltransferase</keyword>
<dbReference type="CDD" id="cd13999">
    <property type="entry name" value="STKc_MAP3K-like"/>
    <property type="match status" value="1"/>
</dbReference>
<dbReference type="InterPro" id="IPR000719">
    <property type="entry name" value="Prot_kinase_dom"/>
</dbReference>
<dbReference type="PANTHER" id="PTHR45839:SF13">
    <property type="entry name" value="SUCROSE SYNTHASE 3"/>
    <property type="match status" value="1"/>
</dbReference>
<dbReference type="PROSITE" id="PS00108">
    <property type="entry name" value="PROTEIN_KINASE_ST"/>
    <property type="match status" value="1"/>
</dbReference>
<evidence type="ECO:0000256" key="7">
    <source>
        <dbReference type="ARBA" id="ARBA00049030"/>
    </source>
</evidence>
<protein>
    <recommendedName>
        <fullName evidence="3">sucrose synthase</fullName>
        <ecNumber evidence="3">2.4.1.13</ecNumber>
    </recommendedName>
</protein>
<comment type="similarity">
    <text evidence="8">Belongs to the PPR family. PCMP-E subfamily.</text>
</comment>
<dbReference type="InterPro" id="IPR011009">
    <property type="entry name" value="Kinase-like_dom_sf"/>
</dbReference>
<comment type="function">
    <text evidence="1">Sucrose-cleaving enzyme that provides UDP-glucose and fructose for various metabolic pathways.</text>
</comment>
<dbReference type="PRINTS" id="PR00109">
    <property type="entry name" value="TYRKINASE"/>
</dbReference>
<dbReference type="Gene3D" id="3.40.50.2000">
    <property type="entry name" value="Glycogen Phosphorylase B"/>
    <property type="match status" value="3"/>
</dbReference>
<dbReference type="GO" id="GO:0016157">
    <property type="term" value="F:sucrose synthase activity"/>
    <property type="evidence" value="ECO:0007669"/>
    <property type="project" value="UniProtKB-EC"/>
</dbReference>
<dbReference type="InterPro" id="IPR056735">
    <property type="entry name" value="SUS_N"/>
</dbReference>
<dbReference type="PROSITE" id="PS50011">
    <property type="entry name" value="PROTEIN_KINASE_DOM"/>
    <property type="match status" value="1"/>
</dbReference>
<dbReference type="InterPro" id="IPR011990">
    <property type="entry name" value="TPR-like_helical_dom_sf"/>
</dbReference>
<dbReference type="AlphaFoldDB" id="A0A0B2SXN7"/>
<dbReference type="GO" id="GO:0005739">
    <property type="term" value="C:mitochondrion"/>
    <property type="evidence" value="ECO:0007669"/>
    <property type="project" value="UniProtKB-ARBA"/>
</dbReference>
<dbReference type="Gene3D" id="1.10.510.10">
    <property type="entry name" value="Transferase(Phosphotransferase) domain 1"/>
    <property type="match status" value="1"/>
</dbReference>
<dbReference type="Gene3D" id="3.30.200.20">
    <property type="entry name" value="Phosphorylase Kinase, domain 1"/>
    <property type="match status" value="1"/>
</dbReference>
<dbReference type="Pfam" id="PF24862">
    <property type="entry name" value="SUS_EPBD"/>
    <property type="match status" value="1"/>
</dbReference>
<reference evidence="11" key="1">
    <citation type="submission" date="2014-07" db="EMBL/GenBank/DDBJ databases">
        <title>Identification of a novel salt tolerance gene in wild soybean by whole-genome sequencing.</title>
        <authorList>
            <person name="Lam H.-M."/>
            <person name="Qi X."/>
            <person name="Li M.-W."/>
            <person name="Liu X."/>
            <person name="Xie M."/>
            <person name="Ni M."/>
            <person name="Xu X."/>
        </authorList>
    </citation>
    <scope>NUCLEOTIDE SEQUENCE [LARGE SCALE GENOMIC DNA]</scope>
    <source>
        <tissue evidence="11">Root</tissue>
    </source>
</reference>
<comment type="similarity">
    <text evidence="2">Belongs to the glycosyltransferase 1 family. Plant sucrose synthase subfamily.</text>
</comment>
<dbReference type="EMBL" id="KN639250">
    <property type="protein sequence ID" value="KHN49037.1"/>
    <property type="molecule type" value="Genomic_DNA"/>
</dbReference>
<dbReference type="InterPro" id="IPR046848">
    <property type="entry name" value="E_motif"/>
</dbReference>
<dbReference type="Proteomes" id="UP000053555">
    <property type="component" value="Unassembled WGS sequence"/>
</dbReference>
<dbReference type="GO" id="GO:0004672">
    <property type="term" value="F:protein kinase activity"/>
    <property type="evidence" value="ECO:0007669"/>
    <property type="project" value="InterPro"/>
</dbReference>
<dbReference type="Pfam" id="PF24861">
    <property type="entry name" value="SUS_N"/>
    <property type="match status" value="1"/>
</dbReference>
<dbReference type="EC" id="2.4.1.13" evidence="3"/>
<keyword evidence="11" id="KW-0418">Kinase</keyword>
<dbReference type="Pfam" id="PF07714">
    <property type="entry name" value="PK_Tyr_Ser-Thr"/>
    <property type="match status" value="1"/>
</dbReference>
<dbReference type="FunFam" id="1.25.40.10:FF:000205">
    <property type="entry name" value="Pentatricopeptide repeat-containing protein, mitochondrial"/>
    <property type="match status" value="1"/>
</dbReference>
<keyword evidence="5 11" id="KW-0808">Transferase</keyword>
<keyword evidence="6" id="KW-0677">Repeat</keyword>
<evidence type="ECO:0000256" key="8">
    <source>
        <dbReference type="ARBA" id="ARBA00061659"/>
    </source>
</evidence>
<accession>A0A0B2SXN7</accession>
<dbReference type="InterPro" id="IPR008271">
    <property type="entry name" value="Ser/Thr_kinase_AS"/>
</dbReference>
<dbReference type="Pfam" id="PF20431">
    <property type="entry name" value="E_motif"/>
    <property type="match status" value="1"/>
</dbReference>
<evidence type="ECO:0000256" key="4">
    <source>
        <dbReference type="ARBA" id="ARBA00022676"/>
    </source>
</evidence>
<dbReference type="PROSITE" id="PS51375">
    <property type="entry name" value="PPR"/>
    <property type="match status" value="1"/>
</dbReference>
<feature type="repeat" description="PPR" evidence="9">
    <location>
        <begin position="484"/>
        <end position="519"/>
    </location>
</feature>
<evidence type="ECO:0000256" key="1">
    <source>
        <dbReference type="ARBA" id="ARBA00002595"/>
    </source>
</evidence>
<sequence length="986" mass="111114">MGKLSIKLHDKCKNRKESSSWPLTKCFHHGSGRDYAIGITQEWGIDFSNLFIGHKFSQGAHSQIYHGIYKKEHAAVKFVKVRYNDQKGIPKSLLEAQFLREVTHLPRLHHQNVVKFIGAYKDTDFYCILTEYQQKGSLRVYLNKLESKPISLKRVIDFALDIARGMEYIHAQGIIHRDLKPENVLVDGEIRLKIADFGIACEASKCDSLRGTYRWMAPEMIKGKRYGRKVDVYSFGLILWELVSGTVPFEGLSPIQVAVAVADRNSRPIIPSHCPHVLSDLIKQCWELKPEKRPEFCQIVRVLEQLDQGCSFLPPKKLKQHPLSLRKWINGLHSLLDSQSMDKEEIPSSCSKRCYAPKLSPIVLPLLVSLVPVWGKMGHFNIVQLFMLMSSSGAMILTIFEDALKLFVEMRGKKLSPTDHTLCTILNACSSLAVLLQGRQVQSVVIKMGSERNVFVASALIDMYSKGGDIDEAQCVLDQTSKKNNVLWTSMIMGYAQCGGSSEAVKLFGCLLTKQEFIPDHNICFTAVLTACNHAGFLDKGVENGNLSKARDLMEEMPYDPNYVIWSSFLSSCKIYGDVELGREAADQLIKMEPGSAAPYLTLAHIYARKALWNEVAEDGFQPNQEIHLLPLLSLKPEDTSLEFNSRDLLFCLKDVIFLPPFVAIPVRPRPGVWEYVHNNVSDLSVEQLSISEYLCFKEELVDGKINDNLYWSLTLSHLMPHFLAHSTSHTLAMSALAMAEDYLSKLASDTLYSEFEYVLQGMDFERGWGDIAERPMVFNVDILSPHGYFGQANVLGLPDIGGQVVYILGQVCALENEMLLQIKKQGLDFTPRILIFTRLIANAKGTTCNQRLERVSEAVASEIVVELQGHPASIIGNYSDGNLVASLSAYKMGVTQCTIMVVYGIDVFNPKFNIVSPGADMSTYFPYYEKHTRLTSLHSSIEKLLFDLEQTNEYIGSLKDKSKPIIFSMVRLDSEKHNWIGRMLW</sequence>
<dbReference type="InterPro" id="IPR001245">
    <property type="entry name" value="Ser-Thr/Tyr_kinase_cat_dom"/>
</dbReference>
<dbReference type="Gene3D" id="1.25.40.10">
    <property type="entry name" value="Tetratricopeptide repeat domain"/>
    <property type="match status" value="1"/>
</dbReference>
<dbReference type="PANTHER" id="PTHR45839">
    <property type="match status" value="1"/>
</dbReference>
<dbReference type="SUPFAM" id="SSF56112">
    <property type="entry name" value="Protein kinase-like (PK-like)"/>
    <property type="match status" value="1"/>
</dbReference>
<evidence type="ECO:0000256" key="3">
    <source>
        <dbReference type="ARBA" id="ARBA00012540"/>
    </source>
</evidence>
<feature type="domain" description="Protein kinase" evidence="10">
    <location>
        <begin position="50"/>
        <end position="313"/>
    </location>
</feature>
<evidence type="ECO:0000256" key="5">
    <source>
        <dbReference type="ARBA" id="ARBA00022679"/>
    </source>
</evidence>
<evidence type="ECO:0000256" key="6">
    <source>
        <dbReference type="ARBA" id="ARBA00022737"/>
    </source>
</evidence>
<dbReference type="InterPro" id="IPR002885">
    <property type="entry name" value="PPR_rpt"/>
</dbReference>